<keyword evidence="3" id="KW-1185">Reference proteome</keyword>
<evidence type="ECO:0000313" key="2">
    <source>
        <dbReference type="EMBL" id="GBO38671.1"/>
    </source>
</evidence>
<organism evidence="2 3">
    <name type="scientific">Araneus ventricosus</name>
    <name type="common">Orbweaver spider</name>
    <name type="synonym">Epeira ventricosa</name>
    <dbReference type="NCBI Taxonomy" id="182803"/>
    <lineage>
        <taxon>Eukaryota</taxon>
        <taxon>Metazoa</taxon>
        <taxon>Ecdysozoa</taxon>
        <taxon>Arthropoda</taxon>
        <taxon>Chelicerata</taxon>
        <taxon>Arachnida</taxon>
        <taxon>Araneae</taxon>
        <taxon>Araneomorphae</taxon>
        <taxon>Entelegynae</taxon>
        <taxon>Araneoidea</taxon>
        <taxon>Araneidae</taxon>
        <taxon>Araneus</taxon>
    </lineage>
</organism>
<gene>
    <name evidence="2" type="ORF">AVEN_94496_1</name>
</gene>
<protein>
    <submittedName>
        <fullName evidence="2">Uncharacterized protein</fullName>
    </submittedName>
</protein>
<dbReference type="EMBL" id="BGPR01063479">
    <property type="protein sequence ID" value="GBO38671.1"/>
    <property type="molecule type" value="Genomic_DNA"/>
</dbReference>
<evidence type="ECO:0000256" key="1">
    <source>
        <dbReference type="SAM" id="SignalP"/>
    </source>
</evidence>
<sequence length="83" mass="9525">MLPWVGIIFLFRKCWCTQEELIKVYKGWELYHAVFQMKSISTIHDTDAVFSQLERKSSLPFYLPGPISYRDCINAPPTLAAGG</sequence>
<reference evidence="2 3" key="1">
    <citation type="journal article" date="2019" name="Sci. Rep.">
        <title>Orb-weaving spider Araneus ventricosus genome elucidates the spidroin gene catalogue.</title>
        <authorList>
            <person name="Kono N."/>
            <person name="Nakamura H."/>
            <person name="Ohtoshi R."/>
            <person name="Moran D.A.P."/>
            <person name="Shinohara A."/>
            <person name="Yoshida Y."/>
            <person name="Fujiwara M."/>
            <person name="Mori M."/>
            <person name="Tomita M."/>
            <person name="Arakawa K."/>
        </authorList>
    </citation>
    <scope>NUCLEOTIDE SEQUENCE [LARGE SCALE GENOMIC DNA]</scope>
</reference>
<keyword evidence="1" id="KW-0732">Signal</keyword>
<dbReference type="Proteomes" id="UP000499080">
    <property type="component" value="Unassembled WGS sequence"/>
</dbReference>
<feature type="chain" id="PRO_5021264038" evidence="1">
    <location>
        <begin position="17"/>
        <end position="83"/>
    </location>
</feature>
<comment type="caution">
    <text evidence="2">The sequence shown here is derived from an EMBL/GenBank/DDBJ whole genome shotgun (WGS) entry which is preliminary data.</text>
</comment>
<evidence type="ECO:0000313" key="3">
    <source>
        <dbReference type="Proteomes" id="UP000499080"/>
    </source>
</evidence>
<name>A0A4Y2WNN1_ARAVE</name>
<feature type="signal peptide" evidence="1">
    <location>
        <begin position="1"/>
        <end position="16"/>
    </location>
</feature>
<proteinExistence type="predicted"/>
<accession>A0A4Y2WNN1</accession>
<dbReference type="AlphaFoldDB" id="A0A4Y2WNN1"/>